<dbReference type="PANTHER" id="PTHR12081:SF25">
    <property type="entry name" value="TRANSCRIPTION FACTOR E2F7"/>
    <property type="match status" value="1"/>
</dbReference>
<feature type="domain" description="E2F/DP family winged-helix DNA-binding" evidence="13">
    <location>
        <begin position="357"/>
        <end position="426"/>
    </location>
</feature>
<feature type="compositionally biased region" description="Pro residues" evidence="12">
    <location>
        <begin position="83"/>
        <end position="123"/>
    </location>
</feature>
<evidence type="ECO:0000256" key="10">
    <source>
        <dbReference type="ARBA" id="ARBA00039675"/>
    </source>
</evidence>
<name>A0ABM4XR65_VULVU</name>
<feature type="compositionally biased region" description="Low complexity" evidence="12">
    <location>
        <begin position="124"/>
        <end position="145"/>
    </location>
</feature>
<feature type="domain" description="E2F/DP family winged-helix DNA-binding" evidence="13">
    <location>
        <begin position="497"/>
        <end position="582"/>
    </location>
</feature>
<organism evidence="14 15">
    <name type="scientific">Vulpes vulpes</name>
    <name type="common">Red fox</name>
    <dbReference type="NCBI Taxonomy" id="9627"/>
    <lineage>
        <taxon>Eukaryota</taxon>
        <taxon>Metazoa</taxon>
        <taxon>Chordata</taxon>
        <taxon>Craniata</taxon>
        <taxon>Vertebrata</taxon>
        <taxon>Euteleostomi</taxon>
        <taxon>Mammalia</taxon>
        <taxon>Eutheria</taxon>
        <taxon>Laurasiatheria</taxon>
        <taxon>Carnivora</taxon>
        <taxon>Caniformia</taxon>
        <taxon>Canidae</taxon>
        <taxon>Vulpes</taxon>
    </lineage>
</organism>
<keyword evidence="3" id="KW-0678">Repressor</keyword>
<keyword evidence="4 11" id="KW-0805">Transcription regulation</keyword>
<evidence type="ECO:0000259" key="13">
    <source>
        <dbReference type="SMART" id="SM01372"/>
    </source>
</evidence>
<evidence type="ECO:0000256" key="9">
    <source>
        <dbReference type="ARBA" id="ARBA00023306"/>
    </source>
</evidence>
<feature type="compositionally biased region" description="Basic residues" evidence="12">
    <location>
        <begin position="1105"/>
        <end position="1124"/>
    </location>
</feature>
<evidence type="ECO:0000256" key="12">
    <source>
        <dbReference type="SAM" id="MobiDB-lite"/>
    </source>
</evidence>
<evidence type="ECO:0000256" key="8">
    <source>
        <dbReference type="ARBA" id="ARBA00023242"/>
    </source>
</evidence>
<dbReference type="SUPFAM" id="SSF46785">
    <property type="entry name" value="Winged helix' DNA-binding domain"/>
    <property type="match status" value="2"/>
</dbReference>
<comment type="similarity">
    <text evidence="2 11">Belongs to the E2F/DP family.</text>
</comment>
<evidence type="ECO:0000256" key="6">
    <source>
        <dbReference type="ARBA" id="ARBA00023159"/>
    </source>
</evidence>
<feature type="region of interest" description="Disordered" evidence="12">
    <location>
        <begin position="677"/>
        <end position="698"/>
    </location>
</feature>
<feature type="compositionally biased region" description="Basic and acidic residues" evidence="12">
    <location>
        <begin position="811"/>
        <end position="833"/>
    </location>
</feature>
<feature type="compositionally biased region" description="Low complexity" evidence="12">
    <location>
        <begin position="1"/>
        <end position="13"/>
    </location>
</feature>
<proteinExistence type="inferred from homology"/>
<keyword evidence="14" id="KW-1185">Reference proteome</keyword>
<feature type="compositionally biased region" description="Pro residues" evidence="12">
    <location>
        <begin position="14"/>
        <end position="75"/>
    </location>
</feature>
<feature type="compositionally biased region" description="Basic and acidic residues" evidence="12">
    <location>
        <begin position="899"/>
        <end position="914"/>
    </location>
</feature>
<protein>
    <recommendedName>
        <fullName evidence="10">Transcription factor E2F7</fullName>
    </recommendedName>
</protein>
<feature type="region of interest" description="Disordered" evidence="12">
    <location>
        <begin position="1036"/>
        <end position="1137"/>
    </location>
</feature>
<evidence type="ECO:0000256" key="2">
    <source>
        <dbReference type="ARBA" id="ARBA00010940"/>
    </source>
</evidence>
<evidence type="ECO:0000256" key="3">
    <source>
        <dbReference type="ARBA" id="ARBA00022491"/>
    </source>
</evidence>
<reference evidence="15" key="1">
    <citation type="submission" date="2025-08" db="UniProtKB">
        <authorList>
            <consortium name="RefSeq"/>
        </authorList>
    </citation>
    <scope>IDENTIFICATION</scope>
    <source>
        <tissue evidence="15">Cell line</tissue>
    </source>
</reference>
<feature type="region of interest" description="Disordered" evidence="12">
    <location>
        <begin position="631"/>
        <end position="654"/>
    </location>
</feature>
<dbReference type="PANTHER" id="PTHR12081">
    <property type="entry name" value="TRANSCRIPTION FACTOR E2F"/>
    <property type="match status" value="1"/>
</dbReference>
<feature type="compositionally biased region" description="Polar residues" evidence="12">
    <location>
        <begin position="787"/>
        <end position="796"/>
    </location>
</feature>
<feature type="region of interest" description="Disordered" evidence="12">
    <location>
        <begin position="469"/>
        <end position="497"/>
    </location>
</feature>
<dbReference type="Gene3D" id="1.10.10.10">
    <property type="entry name" value="Winged helix-like DNA-binding domain superfamily/Winged helix DNA-binding domain"/>
    <property type="match status" value="2"/>
</dbReference>
<feature type="compositionally biased region" description="Basic and acidic residues" evidence="12">
    <location>
        <begin position="1082"/>
        <end position="1093"/>
    </location>
</feature>
<keyword evidence="9" id="KW-0131">Cell cycle</keyword>
<evidence type="ECO:0000256" key="11">
    <source>
        <dbReference type="RuleBase" id="RU003796"/>
    </source>
</evidence>
<keyword evidence="5 11" id="KW-0238">DNA-binding</keyword>
<evidence type="ECO:0000256" key="1">
    <source>
        <dbReference type="ARBA" id="ARBA00004123"/>
    </source>
</evidence>
<accession>A0ABM4XR65</accession>
<dbReference type="InterPro" id="IPR036390">
    <property type="entry name" value="WH_DNA-bd_sf"/>
</dbReference>
<dbReference type="Proteomes" id="UP001652641">
    <property type="component" value="Chromosome 10"/>
</dbReference>
<dbReference type="SMART" id="SM01372">
    <property type="entry name" value="E2F_TDP"/>
    <property type="match status" value="2"/>
</dbReference>
<dbReference type="InterPro" id="IPR003316">
    <property type="entry name" value="E2F_WHTH_DNA-bd_dom"/>
</dbReference>
<evidence type="ECO:0000256" key="7">
    <source>
        <dbReference type="ARBA" id="ARBA00023163"/>
    </source>
</evidence>
<feature type="region of interest" description="Disordered" evidence="12">
    <location>
        <begin position="782"/>
        <end position="916"/>
    </location>
</feature>
<feature type="compositionally biased region" description="Pro residues" evidence="12">
    <location>
        <begin position="146"/>
        <end position="199"/>
    </location>
</feature>
<sequence>MHNKSALLPSSPALLPPLLSPSPLPSLPLLPLLPPSPSLSPFSPPLPAPPSPPPSPLPCSPPPLPCSSLPPPSPSLPLLSPSPCSPSSPPPPPALPPLLPLPLLSPSPPPPPALPSPPPPPALPLSSPSPCSPLLSSLSSLSSLPPCSPPPLPSSPPPSPLLPPAPPSSSPSSPPPCSPSPPRPLPLLSPLPPPPPLPPSRVRGRNALGARGFQMEVNCLTLKDLINPRQSRLDFAIEDGDNAQKENIFVDRSRMAPKTPIKNEPIDLSKQKIFTPERNPITPVKLVDQRQQTEPWTPTANLKMLISAASPDIRDREKKKGLFRPIENKDDAFPDSLQLDVVGDSAVDEFEKQRPSRKQKSLGLLCQKFLARYPSYPLSSEKTTISLDEVAVSLGVERRRIYDIVNVLESLHLVSRVAKNQYGWHGRHSLPKTLRSLQRLGEEQKYEEQMAHLQQKELELMDYKLGERKKDGYPDSQDQQLLDFSEPDYPSSSANSRKDKSLRIMSQKFVMLFLVSKTKIITLDVAAKILIEESQDTPDHSKFKTKVRRLYDIANVLTSLALIKKVHVTEERGRKPAFKWIGPVDFSSSDEELVDVSASVLPELKRETYGQIQVCAKQRLARHGSFNTVQASERIQRKVNSEPSSPYREEQGSGGYSLEIGSLAAVYQQKIEDSSQGKAVATSKRAMPPSGSLDPPAPLPGLSVDSEYCVHPLAHQVFSVAQLDLQAFPAQNSLHGQVGVSAASAASDVESLKPALLASQPLVYVPSPSLLMLYGRLQEGLAPASGSGAQRPSRSSGVPADRPPTPSVQKRLGEERKPQEEEPAPKRQSRDYEDSPLALVMPKKPSEATDLASAKTLSNGRSGAPEDIHMEAQASAAEEASGKATANCLASSEWGNPSRDTEMEKSSKENESTKEPSLLQYLYVQSPAGLNGFNVLLPGSRNSQAGGAPSGQLPPLGIPCMVLPSPTLGPFPVLYSPTVPRPVSSAAGVLPGAGPVHFRVPGLGSTAHLLIGPANVVNPKSSTLPSADPQLQRPRLLGLSPEAPGPHGIIQPGSPGCVAHPGSAVKPQQCPGPATPVTPRTPRSERRTQRETFFKTPGSLGEPVRRRRAGSAARHSRSAQRRLHIPGPPGPPSTQAD</sequence>
<feature type="compositionally biased region" description="Low complexity" evidence="12">
    <location>
        <begin position="871"/>
        <end position="886"/>
    </location>
</feature>
<dbReference type="Pfam" id="PF02319">
    <property type="entry name" value="WHD_E2F_TDP"/>
    <property type="match status" value="2"/>
</dbReference>
<dbReference type="GeneID" id="112914872"/>
<feature type="compositionally biased region" description="Pro residues" evidence="12">
    <location>
        <begin position="1126"/>
        <end position="1137"/>
    </location>
</feature>
<keyword evidence="7 11" id="KW-0804">Transcription</keyword>
<feature type="region of interest" description="Disordered" evidence="12">
    <location>
        <begin position="1"/>
        <end position="205"/>
    </location>
</feature>
<evidence type="ECO:0000256" key="5">
    <source>
        <dbReference type="ARBA" id="ARBA00023125"/>
    </source>
</evidence>
<keyword evidence="6" id="KW-0010">Activator</keyword>
<gene>
    <name evidence="15" type="primary">E2F7</name>
</gene>
<keyword evidence="8 11" id="KW-0539">Nucleus</keyword>
<dbReference type="PRINTS" id="PR01217">
    <property type="entry name" value="PRICHEXTENSN"/>
</dbReference>
<dbReference type="InterPro" id="IPR036388">
    <property type="entry name" value="WH-like_DNA-bd_sf"/>
</dbReference>
<evidence type="ECO:0000256" key="4">
    <source>
        <dbReference type="ARBA" id="ARBA00023015"/>
    </source>
</evidence>
<dbReference type="RefSeq" id="XP_072580535.1">
    <property type="nucleotide sequence ID" value="XM_072724434.1"/>
</dbReference>
<evidence type="ECO:0000313" key="15">
    <source>
        <dbReference type="RefSeq" id="XP_072580535.1"/>
    </source>
</evidence>
<dbReference type="InterPro" id="IPR015633">
    <property type="entry name" value="E2F"/>
</dbReference>
<comment type="subcellular location">
    <subcellularLocation>
        <location evidence="1 11">Nucleus</location>
    </subcellularLocation>
</comment>
<evidence type="ECO:0000313" key="14">
    <source>
        <dbReference type="Proteomes" id="UP001652641"/>
    </source>
</evidence>